<dbReference type="RefSeq" id="WP_154326002.1">
    <property type="nucleotide sequence ID" value="NZ_WKJQ01000001.1"/>
</dbReference>
<gene>
    <name evidence="1" type="ORF">GJR99_13755</name>
</gene>
<protein>
    <submittedName>
        <fullName evidence="1">Uncharacterized protein</fullName>
    </submittedName>
</protein>
<sequence>MDIDAVTLPPAVENLTTRYQTVIGERDEYIWKWLYEVFPHICLSSVPGQNTEAARKQKLLLTLFVTLLDDLADLHHDKGTFDQARKIPFPSADSSPDHPDCDREYLEFTQRVWDQFYESLERAPRFDEFERLFYYDFRQAINAMEYSWLLNTFPHVMNMRGSNTYGPHNMVMFSYADIDLMYAPEFDCEDLSALRETVWDAQKLARIGNWVSTWERELHEGDYTAGVVSKTISDGYLTVDELVGDEYSPEELIDQIHDAGIEDQFHDEWARQYAELMGGIPVAESVDLREYVRGMETVYGFHLESRGQK</sequence>
<dbReference type="AlphaFoldDB" id="A0A6A8GAK1"/>
<dbReference type="Proteomes" id="UP000443423">
    <property type="component" value="Unassembled WGS sequence"/>
</dbReference>
<accession>A0A6A8GAK1</accession>
<evidence type="ECO:0000313" key="1">
    <source>
        <dbReference type="EMBL" id="MRW97632.1"/>
    </source>
</evidence>
<name>A0A6A8GAK1_9EURY</name>
<comment type="caution">
    <text evidence="1">The sequence shown here is derived from an EMBL/GenBank/DDBJ whole genome shotgun (WGS) entry which is preliminary data.</text>
</comment>
<keyword evidence="2" id="KW-1185">Reference proteome</keyword>
<dbReference type="OrthoDB" id="255611at2157"/>
<dbReference type="Gene3D" id="1.10.600.10">
    <property type="entry name" value="Farnesyl Diphosphate Synthase"/>
    <property type="match status" value="1"/>
</dbReference>
<evidence type="ECO:0000313" key="2">
    <source>
        <dbReference type="Proteomes" id="UP000443423"/>
    </source>
</evidence>
<dbReference type="InterPro" id="IPR008949">
    <property type="entry name" value="Isoprenoid_synthase_dom_sf"/>
</dbReference>
<organism evidence="1 2">
    <name type="scientific">Haloferax marinum</name>
    <dbReference type="NCBI Taxonomy" id="2666143"/>
    <lineage>
        <taxon>Archaea</taxon>
        <taxon>Methanobacteriati</taxon>
        <taxon>Methanobacteriota</taxon>
        <taxon>Stenosarchaea group</taxon>
        <taxon>Halobacteria</taxon>
        <taxon>Halobacteriales</taxon>
        <taxon>Haloferacaceae</taxon>
        <taxon>Haloferax</taxon>
    </lineage>
</organism>
<dbReference type="SUPFAM" id="SSF48576">
    <property type="entry name" value="Terpenoid synthases"/>
    <property type="match status" value="1"/>
</dbReference>
<dbReference type="EMBL" id="WKJQ01000001">
    <property type="protein sequence ID" value="MRW97632.1"/>
    <property type="molecule type" value="Genomic_DNA"/>
</dbReference>
<proteinExistence type="predicted"/>
<reference evidence="1 2" key="1">
    <citation type="submission" date="2019-11" db="EMBL/GenBank/DDBJ databases">
        <title>Whole genome sequence of Haloferax sp. MBLA0078.</title>
        <authorList>
            <person name="Seo M.-J."/>
            <person name="Cho E.-S."/>
        </authorList>
    </citation>
    <scope>NUCLEOTIDE SEQUENCE [LARGE SCALE GENOMIC DNA]</scope>
    <source>
        <strain evidence="1 2">MBLA0078</strain>
    </source>
</reference>